<evidence type="ECO:0000313" key="2">
    <source>
        <dbReference type="Proteomes" id="UP000324800"/>
    </source>
</evidence>
<dbReference type="EMBL" id="SNRW01008018">
    <property type="protein sequence ID" value="KAA6380242.1"/>
    <property type="molecule type" value="Genomic_DNA"/>
</dbReference>
<comment type="caution">
    <text evidence="1">The sequence shown here is derived from an EMBL/GenBank/DDBJ whole genome shotgun (WGS) entry which is preliminary data.</text>
</comment>
<dbReference type="Proteomes" id="UP000324800">
    <property type="component" value="Unassembled WGS sequence"/>
</dbReference>
<dbReference type="AlphaFoldDB" id="A0A5J4VCR4"/>
<sequence>MQHSDYVAGYMQLGEVIKTLTIHEGSFSISKQQFTDQPVNELTSSGVKYTRAPLGARGLATCSMVQTCQVNWTITIAKNTLAIQQNETNEEVDDLNKRTNFNGKEDSQANVTKDMSQAAQKYYGVQAGGFENSERLRFWLGFSTACGPFHQFQLMRDATALWGTSIYAREQAAISSNSLSDLCTSNSVSVSPLESIINGKRHCGIFIDIPLSDIDKQCDAATPWYFRIPFDITFSGVLDLNQLNPIFNSFPVLTRNYASLFLQLWIQDYLQDLKVVWLNKTDTVQNLHLAYHMIPPEKPDIVYLLAEPTEAGVFSYKKFNVRIVNMQNAANEDRVPQNSISQINNARFEKLEIQNICFNVENEDAIVNMIREQRIVNFPTQVFRSQSSNFPFSGFTEQSGAMQSIMSFSNIKSLFMTFAMPQYPTWFYPILFYDFDLIIDQRHVVPQPYNALTQTVNGLMFDCFVDQDVVSAPSDLYHSLTFENINCQDKSDFYGNGDVNVFAQSTLFEGTKASKTLYPNKYMLAWKLATDDSFMRGYNSTRKGARTNIQVILNGNLTKGVIDSTDINKDQNQNDLKQFIAMRSYPDPTKASITPMMHYLCDAFMRITFDNNPDPQVLNIDVIGELGGSTVNAG</sequence>
<name>A0A5J4VCR4_9EUKA</name>
<evidence type="ECO:0000313" key="1">
    <source>
        <dbReference type="EMBL" id="KAA6380242.1"/>
    </source>
</evidence>
<accession>A0A5J4VCR4</accession>
<gene>
    <name evidence="1" type="ORF">EZS28_024231</name>
</gene>
<protein>
    <submittedName>
        <fullName evidence="1">Uncharacterized protein</fullName>
    </submittedName>
</protein>
<reference evidence="1 2" key="1">
    <citation type="submission" date="2019-03" db="EMBL/GenBank/DDBJ databases">
        <title>Single cell metagenomics reveals metabolic interactions within the superorganism composed of flagellate Streblomastix strix and complex community of Bacteroidetes bacteria on its surface.</title>
        <authorList>
            <person name="Treitli S.C."/>
            <person name="Kolisko M."/>
            <person name="Husnik F."/>
            <person name="Keeling P."/>
            <person name="Hampl V."/>
        </authorList>
    </citation>
    <scope>NUCLEOTIDE SEQUENCE [LARGE SCALE GENOMIC DNA]</scope>
    <source>
        <strain evidence="1">ST1C</strain>
    </source>
</reference>
<proteinExistence type="predicted"/>
<organism evidence="1 2">
    <name type="scientific">Streblomastix strix</name>
    <dbReference type="NCBI Taxonomy" id="222440"/>
    <lineage>
        <taxon>Eukaryota</taxon>
        <taxon>Metamonada</taxon>
        <taxon>Preaxostyla</taxon>
        <taxon>Oxymonadida</taxon>
        <taxon>Streblomastigidae</taxon>
        <taxon>Streblomastix</taxon>
    </lineage>
</organism>